<sequence length="219" mass="24012">MKFTTAILSLLAVSATAIELTPDNWDSETAGKVVFVKMFAPWCGHCKKMKPDWDKLMEDNKDSTTQLIADVDCTTDGKPLCDSNGVRGFPTLKYGDPSDLQDYNGGRDYDSLAKFIKEELKPVCSPANIDLCDDEKKAEIEKLEKMSDADLDAAIAAEEKKVEDAESKFKEEVEKLQETYQKLQQDNEAAQEAVKAAGLGLMKSVKAAKAAASKGSDEL</sequence>
<keyword evidence="3" id="KW-0175">Coiled coil</keyword>
<dbReference type="Pfam" id="PF00085">
    <property type="entry name" value="Thioredoxin"/>
    <property type="match status" value="1"/>
</dbReference>
<feature type="domain" description="Thioredoxin" evidence="5">
    <location>
        <begin position="9"/>
        <end position="121"/>
    </location>
</feature>
<dbReference type="InterPro" id="IPR017937">
    <property type="entry name" value="Thioredoxin_CS"/>
</dbReference>
<evidence type="ECO:0000256" key="2">
    <source>
        <dbReference type="ARBA" id="ARBA00022729"/>
    </source>
</evidence>
<dbReference type="InterPro" id="IPR036249">
    <property type="entry name" value="Thioredoxin-like_sf"/>
</dbReference>
<keyword evidence="2 4" id="KW-0732">Signal</keyword>
<evidence type="ECO:0000259" key="5">
    <source>
        <dbReference type="PROSITE" id="PS51352"/>
    </source>
</evidence>
<dbReference type="EMBL" id="HBFY01008333">
    <property type="protein sequence ID" value="CAD8966424.1"/>
    <property type="molecule type" value="Transcribed_RNA"/>
</dbReference>
<dbReference type="PROSITE" id="PS51352">
    <property type="entry name" value="THIOREDOXIN_2"/>
    <property type="match status" value="1"/>
</dbReference>
<dbReference type="GO" id="GO:0005783">
    <property type="term" value="C:endoplasmic reticulum"/>
    <property type="evidence" value="ECO:0007669"/>
    <property type="project" value="TreeGrafter"/>
</dbReference>
<accession>A0A7S1H524</accession>
<dbReference type="PROSITE" id="PS00194">
    <property type="entry name" value="THIOREDOXIN_1"/>
    <property type="match status" value="1"/>
</dbReference>
<comment type="similarity">
    <text evidence="1">Belongs to the protein disulfide isomerase family.</text>
</comment>
<dbReference type="InterPro" id="IPR051063">
    <property type="entry name" value="PDI"/>
</dbReference>
<feature type="chain" id="PRO_5031044002" description="Thioredoxin domain-containing protein" evidence="4">
    <location>
        <begin position="18"/>
        <end position="219"/>
    </location>
</feature>
<evidence type="ECO:0000256" key="4">
    <source>
        <dbReference type="SAM" id="SignalP"/>
    </source>
</evidence>
<name>A0A7S1H524_9STRA</name>
<feature type="coiled-coil region" evidence="3">
    <location>
        <begin position="148"/>
        <end position="193"/>
    </location>
</feature>
<proteinExistence type="inferred from homology"/>
<dbReference type="SUPFAM" id="SSF52833">
    <property type="entry name" value="Thioredoxin-like"/>
    <property type="match status" value="1"/>
</dbReference>
<feature type="signal peptide" evidence="4">
    <location>
        <begin position="1"/>
        <end position="17"/>
    </location>
</feature>
<evidence type="ECO:0000313" key="6">
    <source>
        <dbReference type="EMBL" id="CAD8966424.1"/>
    </source>
</evidence>
<dbReference type="GO" id="GO:0006457">
    <property type="term" value="P:protein folding"/>
    <property type="evidence" value="ECO:0007669"/>
    <property type="project" value="TreeGrafter"/>
</dbReference>
<dbReference type="Gene3D" id="3.40.30.10">
    <property type="entry name" value="Glutaredoxin"/>
    <property type="match status" value="1"/>
</dbReference>
<dbReference type="PANTHER" id="PTHR45672">
    <property type="entry name" value="PROTEIN DISULFIDE-ISOMERASE C17H9.14C-RELATED"/>
    <property type="match status" value="1"/>
</dbReference>
<protein>
    <recommendedName>
        <fullName evidence="5">Thioredoxin domain-containing protein</fullName>
    </recommendedName>
</protein>
<gene>
    <name evidence="6" type="ORF">TNIT0693_LOCUS3035</name>
</gene>
<dbReference type="PANTHER" id="PTHR45672:SF3">
    <property type="entry name" value="THIOREDOXIN DOMAIN-CONTAINING PROTEIN 5"/>
    <property type="match status" value="1"/>
</dbReference>
<organism evidence="6">
    <name type="scientific">Thalassionema nitzschioides</name>
    <dbReference type="NCBI Taxonomy" id="33649"/>
    <lineage>
        <taxon>Eukaryota</taxon>
        <taxon>Sar</taxon>
        <taxon>Stramenopiles</taxon>
        <taxon>Ochrophyta</taxon>
        <taxon>Bacillariophyta</taxon>
        <taxon>Fragilariophyceae</taxon>
        <taxon>Fragilariophycidae</taxon>
        <taxon>Thalassionemales</taxon>
        <taxon>Thalassionemataceae</taxon>
        <taxon>Thalassionema</taxon>
    </lineage>
</organism>
<dbReference type="AlphaFoldDB" id="A0A7S1H524"/>
<evidence type="ECO:0000256" key="3">
    <source>
        <dbReference type="SAM" id="Coils"/>
    </source>
</evidence>
<reference evidence="6" key="1">
    <citation type="submission" date="2021-01" db="EMBL/GenBank/DDBJ databases">
        <authorList>
            <person name="Corre E."/>
            <person name="Pelletier E."/>
            <person name="Niang G."/>
            <person name="Scheremetjew M."/>
            <person name="Finn R."/>
            <person name="Kale V."/>
            <person name="Holt S."/>
            <person name="Cochrane G."/>
            <person name="Meng A."/>
            <person name="Brown T."/>
            <person name="Cohen L."/>
        </authorList>
    </citation>
    <scope>NUCLEOTIDE SEQUENCE</scope>
</reference>
<dbReference type="GO" id="GO:0003756">
    <property type="term" value="F:protein disulfide isomerase activity"/>
    <property type="evidence" value="ECO:0007669"/>
    <property type="project" value="TreeGrafter"/>
</dbReference>
<dbReference type="InterPro" id="IPR013766">
    <property type="entry name" value="Thioredoxin_domain"/>
</dbReference>
<evidence type="ECO:0000256" key="1">
    <source>
        <dbReference type="ARBA" id="ARBA00006347"/>
    </source>
</evidence>